<dbReference type="PANTHER" id="PTHR28259">
    <property type="entry name" value="FLUORIDE EXPORT PROTEIN 1-RELATED"/>
    <property type="match status" value="1"/>
</dbReference>
<comment type="subcellular location">
    <subcellularLocation>
        <location evidence="1 12">Cell membrane</location>
        <topology evidence="1 12">Multi-pass membrane protein</topology>
    </subcellularLocation>
</comment>
<comment type="catalytic activity">
    <reaction evidence="11">
        <text>fluoride(in) = fluoride(out)</text>
        <dbReference type="Rhea" id="RHEA:76159"/>
        <dbReference type="ChEBI" id="CHEBI:17051"/>
    </reaction>
    <physiologicalReaction direction="left-to-right" evidence="11">
        <dbReference type="Rhea" id="RHEA:76160"/>
    </physiologicalReaction>
</comment>
<feature type="binding site" evidence="12">
    <location>
        <position position="80"/>
    </location>
    <ligand>
        <name>Na(+)</name>
        <dbReference type="ChEBI" id="CHEBI:29101"/>
        <note>structural</note>
    </ligand>
</feature>
<evidence type="ECO:0000256" key="4">
    <source>
        <dbReference type="ARBA" id="ARBA00022692"/>
    </source>
</evidence>
<evidence type="ECO:0000256" key="3">
    <source>
        <dbReference type="ARBA" id="ARBA00022519"/>
    </source>
</evidence>
<feature type="transmembrane region" description="Helical" evidence="12">
    <location>
        <begin position="69"/>
        <end position="92"/>
    </location>
</feature>
<dbReference type="InterPro" id="IPR003691">
    <property type="entry name" value="FluC"/>
</dbReference>
<evidence type="ECO:0000256" key="2">
    <source>
        <dbReference type="ARBA" id="ARBA00022475"/>
    </source>
</evidence>
<evidence type="ECO:0000256" key="1">
    <source>
        <dbReference type="ARBA" id="ARBA00004651"/>
    </source>
</evidence>
<evidence type="ECO:0000313" key="14">
    <source>
        <dbReference type="Proteomes" id="UP001596116"/>
    </source>
</evidence>
<keyword evidence="2 12" id="KW-1003">Cell membrane</keyword>
<evidence type="ECO:0000256" key="5">
    <source>
        <dbReference type="ARBA" id="ARBA00022989"/>
    </source>
</evidence>
<evidence type="ECO:0000256" key="8">
    <source>
        <dbReference type="ARBA" id="ARBA00023136"/>
    </source>
</evidence>
<evidence type="ECO:0000256" key="12">
    <source>
        <dbReference type="HAMAP-Rule" id="MF_00454"/>
    </source>
</evidence>
<dbReference type="Pfam" id="PF02537">
    <property type="entry name" value="CRCB"/>
    <property type="match status" value="1"/>
</dbReference>
<keyword evidence="12" id="KW-0813">Transport</keyword>
<dbReference type="NCBIfam" id="TIGR00494">
    <property type="entry name" value="crcB"/>
    <property type="match status" value="1"/>
</dbReference>
<protein>
    <recommendedName>
        <fullName evidence="12">Fluoride-specific ion channel FluC</fullName>
    </recommendedName>
</protein>
<dbReference type="HAMAP" id="MF_00454">
    <property type="entry name" value="FluC"/>
    <property type="match status" value="1"/>
</dbReference>
<keyword evidence="12" id="KW-0479">Metal-binding</keyword>
<keyword evidence="14" id="KW-1185">Reference proteome</keyword>
<dbReference type="NCBIfam" id="NF010791">
    <property type="entry name" value="PRK14195.1"/>
    <property type="match status" value="1"/>
</dbReference>
<evidence type="ECO:0000256" key="7">
    <source>
        <dbReference type="ARBA" id="ARBA00023065"/>
    </source>
</evidence>
<comment type="function">
    <text evidence="12">Fluoride-specific ion channel. Important for reducing fluoride concentration in the cell, thus reducing its toxicity.</text>
</comment>
<organism evidence="13 14">
    <name type="scientific">Hyphococcus aureus</name>
    <dbReference type="NCBI Taxonomy" id="2666033"/>
    <lineage>
        <taxon>Bacteria</taxon>
        <taxon>Pseudomonadati</taxon>
        <taxon>Pseudomonadota</taxon>
        <taxon>Alphaproteobacteria</taxon>
        <taxon>Parvularculales</taxon>
        <taxon>Parvularculaceae</taxon>
        <taxon>Hyphococcus</taxon>
    </lineage>
</organism>
<reference evidence="13 14" key="1">
    <citation type="submission" date="2024-09" db="EMBL/GenBank/DDBJ databases">
        <authorList>
            <person name="Zhang Z.-H."/>
        </authorList>
    </citation>
    <scope>NUCLEOTIDE SEQUENCE [LARGE SCALE GENOMIC DNA]</scope>
    <source>
        <strain evidence="13 14">HHTR114</strain>
    </source>
</reference>
<gene>
    <name evidence="12 13" type="primary">crcB</name>
    <name evidence="12" type="synonym">fluC</name>
    <name evidence="13" type="ORF">ACFMB1_15770</name>
</gene>
<keyword evidence="7 12" id="KW-0406">Ion transport</keyword>
<keyword evidence="4 12" id="KW-0812">Transmembrane</keyword>
<comment type="activity regulation">
    <text evidence="12">Na(+) is not transported, but it plays an essential structural role and its presence is essential for fluoride channel function.</text>
</comment>
<accession>A0ABW1L3E5</accession>
<dbReference type="RefSeq" id="WP_379881738.1">
    <property type="nucleotide sequence ID" value="NZ_JBHPON010000002.1"/>
</dbReference>
<feature type="binding site" evidence="12">
    <location>
        <position position="77"/>
    </location>
    <ligand>
        <name>Na(+)</name>
        <dbReference type="ChEBI" id="CHEBI:29101"/>
        <note>structural</note>
    </ligand>
</feature>
<keyword evidence="5 12" id="KW-1133">Transmembrane helix</keyword>
<comment type="similarity">
    <text evidence="10 12">Belongs to the fluoride channel Fluc/FEX (TC 1.A.43) family.</text>
</comment>
<keyword evidence="8 12" id="KW-0472">Membrane</keyword>
<sequence>MGPHIWLAVAAGGAVGAMARHAVSRTAMHLLGPNFPWGTLVANIMGSFVMGLIIVWLAHREPVSPALRVFLTVGLLGAFTTFSTFSLDVVTLYRDRTIVIAGAYLLASVILSVSALLGGLAIGRQFT</sequence>
<feature type="transmembrane region" description="Helical" evidence="12">
    <location>
        <begin position="98"/>
        <end position="122"/>
    </location>
</feature>
<dbReference type="PANTHER" id="PTHR28259:SF1">
    <property type="entry name" value="FLUORIDE EXPORT PROTEIN 1-RELATED"/>
    <property type="match status" value="1"/>
</dbReference>
<dbReference type="EMBL" id="JBHPON010000002">
    <property type="protein sequence ID" value="MFC6037012.1"/>
    <property type="molecule type" value="Genomic_DNA"/>
</dbReference>
<keyword evidence="9 12" id="KW-0407">Ion channel</keyword>
<dbReference type="Proteomes" id="UP001596116">
    <property type="component" value="Unassembled WGS sequence"/>
</dbReference>
<keyword evidence="3" id="KW-0997">Cell inner membrane</keyword>
<keyword evidence="6 12" id="KW-0915">Sodium</keyword>
<evidence type="ECO:0000256" key="10">
    <source>
        <dbReference type="ARBA" id="ARBA00035120"/>
    </source>
</evidence>
<evidence type="ECO:0000313" key="13">
    <source>
        <dbReference type="EMBL" id="MFC6037012.1"/>
    </source>
</evidence>
<name>A0ABW1L3E5_9PROT</name>
<comment type="caution">
    <text evidence="13">The sequence shown here is derived from an EMBL/GenBank/DDBJ whole genome shotgun (WGS) entry which is preliminary data.</text>
</comment>
<feature type="transmembrane region" description="Helical" evidence="12">
    <location>
        <begin position="35"/>
        <end position="57"/>
    </location>
</feature>
<evidence type="ECO:0000256" key="6">
    <source>
        <dbReference type="ARBA" id="ARBA00023053"/>
    </source>
</evidence>
<evidence type="ECO:0000256" key="11">
    <source>
        <dbReference type="ARBA" id="ARBA00035585"/>
    </source>
</evidence>
<evidence type="ECO:0000256" key="9">
    <source>
        <dbReference type="ARBA" id="ARBA00023303"/>
    </source>
</evidence>
<proteinExistence type="inferred from homology"/>